<dbReference type="GO" id="GO:0003962">
    <property type="term" value="F:cystathionine gamma-synthase activity"/>
    <property type="evidence" value="ECO:0007669"/>
    <property type="project" value="TreeGrafter"/>
</dbReference>
<dbReference type="Pfam" id="PF01053">
    <property type="entry name" value="Cys_Met_Meta_PP"/>
    <property type="match status" value="1"/>
</dbReference>
<evidence type="ECO:0000256" key="1">
    <source>
        <dbReference type="ARBA" id="ARBA00001933"/>
    </source>
</evidence>
<dbReference type="InterPro" id="IPR054542">
    <property type="entry name" value="Cys_met_metab_PP"/>
</dbReference>
<evidence type="ECO:0000256" key="4">
    <source>
        <dbReference type="PIRSR" id="PIRSR001434-2"/>
    </source>
</evidence>
<sequence>MDKTHFDTRAIHAGQQPDPSTGAVMTPIYATSTYRQVAPGVHQGYEYSRTHNPTRKAYEDCVASLESGQKGFAFASGMAAINTVIDLLDAGDHVIATDDLYGGTFRLFDKVKTRTSNLSFSFVDMKDINKIEAAIRPQTKMIWVETPSNPMLKLANLREISSVARRHNLISVADNTFATPWIQRPIELGFDLVLHSATKYLNGHSDVVGGVVVVGDSPALSEKLAFLQNSCGGIAGPFDSFLVLRSLKTLSVRMQRHCENANALAQWLEKHPGISKVIYPGLASHPQHQLAQEQMHAFGGMISMVVKGALETATRFLSRCELFTLAESLGGVESLIEHPAIMTHASVPPETRKVLGIEDGFIRLSVGIEHIDDLIADLSYALKA</sequence>
<dbReference type="GO" id="GO:0004123">
    <property type="term" value="F:cystathionine gamma-lyase activity"/>
    <property type="evidence" value="ECO:0007669"/>
    <property type="project" value="TreeGrafter"/>
</dbReference>
<dbReference type="Gene3D" id="3.90.1150.10">
    <property type="entry name" value="Aspartate Aminotransferase, domain 1"/>
    <property type="match status" value="1"/>
</dbReference>
<feature type="modified residue" description="N6-(pyridoxal phosphate)lysine" evidence="4">
    <location>
        <position position="199"/>
    </location>
</feature>
<dbReference type="InterPro" id="IPR015421">
    <property type="entry name" value="PyrdxlP-dep_Trfase_major"/>
</dbReference>
<proteinExistence type="inferred from homology"/>
<accession>A0A222P125</accession>
<feature type="compositionally biased region" description="Basic and acidic residues" evidence="6">
    <location>
        <begin position="1"/>
        <end position="10"/>
    </location>
</feature>
<keyword evidence="8" id="KW-1185">Reference proteome</keyword>
<dbReference type="InterPro" id="IPR015422">
    <property type="entry name" value="PyrdxlP-dep_Trfase_small"/>
</dbReference>
<keyword evidence="7" id="KW-0456">Lyase</keyword>
<dbReference type="EC" id="4.4.1.8" evidence="7"/>
<dbReference type="PROSITE" id="PS00868">
    <property type="entry name" value="CYS_MET_METAB_PP"/>
    <property type="match status" value="1"/>
</dbReference>
<evidence type="ECO:0000313" key="8">
    <source>
        <dbReference type="Proteomes" id="UP000201728"/>
    </source>
</evidence>
<evidence type="ECO:0000256" key="2">
    <source>
        <dbReference type="ARBA" id="ARBA00009077"/>
    </source>
</evidence>
<name>A0A222P125_9GAMM</name>
<dbReference type="FunFam" id="3.40.640.10:FF:000009">
    <property type="entry name" value="Cystathionine gamma-synthase homolog"/>
    <property type="match status" value="1"/>
</dbReference>
<comment type="similarity">
    <text evidence="2 5">Belongs to the trans-sulfuration enzymes family.</text>
</comment>
<dbReference type="PANTHER" id="PTHR11808">
    <property type="entry name" value="TRANS-SULFURATION ENZYME FAMILY MEMBER"/>
    <property type="match status" value="1"/>
</dbReference>
<dbReference type="Gene3D" id="3.40.640.10">
    <property type="entry name" value="Type I PLP-dependent aspartate aminotransferase-like (Major domain)"/>
    <property type="match status" value="1"/>
</dbReference>
<dbReference type="KEGG" id="lcd:clem_04985"/>
<feature type="region of interest" description="Disordered" evidence="6">
    <location>
        <begin position="1"/>
        <end position="22"/>
    </location>
</feature>
<dbReference type="SUPFAM" id="SSF53383">
    <property type="entry name" value="PLP-dependent transferases"/>
    <property type="match status" value="1"/>
</dbReference>
<dbReference type="GO" id="GO:0005737">
    <property type="term" value="C:cytoplasm"/>
    <property type="evidence" value="ECO:0007669"/>
    <property type="project" value="TreeGrafter"/>
</dbReference>
<dbReference type="GO" id="GO:0030170">
    <property type="term" value="F:pyridoxal phosphate binding"/>
    <property type="evidence" value="ECO:0007669"/>
    <property type="project" value="InterPro"/>
</dbReference>
<dbReference type="CDD" id="cd00614">
    <property type="entry name" value="CGS_like"/>
    <property type="match status" value="1"/>
</dbReference>
<dbReference type="InterPro" id="IPR000277">
    <property type="entry name" value="Cys/Met-Metab_PyrdxlP-dep_enz"/>
</dbReference>
<organism evidence="7 8">
    <name type="scientific">Legionella clemsonensis</name>
    <dbReference type="NCBI Taxonomy" id="1867846"/>
    <lineage>
        <taxon>Bacteria</taxon>
        <taxon>Pseudomonadati</taxon>
        <taxon>Pseudomonadota</taxon>
        <taxon>Gammaproteobacteria</taxon>
        <taxon>Legionellales</taxon>
        <taxon>Legionellaceae</taxon>
        <taxon>Legionella</taxon>
    </lineage>
</organism>
<gene>
    <name evidence="7" type="primary">metC</name>
    <name evidence="7" type="ORF">clem_04985</name>
</gene>
<dbReference type="PANTHER" id="PTHR11808:SF15">
    <property type="entry name" value="CYSTATHIONINE GAMMA-LYASE"/>
    <property type="match status" value="1"/>
</dbReference>
<dbReference type="GO" id="GO:0019343">
    <property type="term" value="P:cysteine biosynthetic process via cystathionine"/>
    <property type="evidence" value="ECO:0007669"/>
    <property type="project" value="TreeGrafter"/>
</dbReference>
<dbReference type="NCBIfam" id="NF005871">
    <property type="entry name" value="PRK07811.1"/>
    <property type="match status" value="1"/>
</dbReference>
<dbReference type="PIRSF" id="PIRSF001434">
    <property type="entry name" value="CGS"/>
    <property type="match status" value="1"/>
</dbReference>
<dbReference type="Proteomes" id="UP000201728">
    <property type="component" value="Chromosome"/>
</dbReference>
<evidence type="ECO:0000313" key="7">
    <source>
        <dbReference type="EMBL" id="ASQ45554.1"/>
    </source>
</evidence>
<dbReference type="OrthoDB" id="9805807at2"/>
<dbReference type="RefSeq" id="WP_094090601.1">
    <property type="nucleotide sequence ID" value="NZ_CP016397.1"/>
</dbReference>
<dbReference type="InterPro" id="IPR015424">
    <property type="entry name" value="PyrdxlP-dep_Trfase"/>
</dbReference>
<evidence type="ECO:0000256" key="5">
    <source>
        <dbReference type="RuleBase" id="RU362118"/>
    </source>
</evidence>
<protein>
    <submittedName>
        <fullName evidence="7">Cystathionine beta-lyase</fullName>
        <ecNumber evidence="7">4.4.1.8</ecNumber>
    </submittedName>
</protein>
<dbReference type="GO" id="GO:0019346">
    <property type="term" value="P:transsulfuration"/>
    <property type="evidence" value="ECO:0007669"/>
    <property type="project" value="InterPro"/>
</dbReference>
<dbReference type="FunFam" id="3.90.1150.10:FF:000008">
    <property type="entry name" value="Cystathionine gamma-synthase"/>
    <property type="match status" value="1"/>
</dbReference>
<evidence type="ECO:0000256" key="6">
    <source>
        <dbReference type="SAM" id="MobiDB-lite"/>
    </source>
</evidence>
<comment type="cofactor">
    <cofactor evidence="1 5">
        <name>pyridoxal 5'-phosphate</name>
        <dbReference type="ChEBI" id="CHEBI:597326"/>
    </cofactor>
</comment>
<dbReference type="EMBL" id="CP016397">
    <property type="protein sequence ID" value="ASQ45554.1"/>
    <property type="molecule type" value="Genomic_DNA"/>
</dbReference>
<keyword evidence="3 4" id="KW-0663">Pyridoxal phosphate</keyword>
<dbReference type="AlphaFoldDB" id="A0A222P125"/>
<reference evidence="8" key="1">
    <citation type="submission" date="2016-07" db="EMBL/GenBank/DDBJ databases">
        <authorList>
            <person name="Florea S."/>
            <person name="Webb J.S."/>
            <person name="Jaromczyk J."/>
            <person name="Schardl C.L."/>
        </authorList>
    </citation>
    <scope>NUCLEOTIDE SEQUENCE [LARGE SCALE GENOMIC DNA]</scope>
    <source>
        <strain evidence="8">CDC-D5610</strain>
    </source>
</reference>
<evidence type="ECO:0000256" key="3">
    <source>
        <dbReference type="ARBA" id="ARBA00022898"/>
    </source>
</evidence>